<evidence type="ECO:0000256" key="7">
    <source>
        <dbReference type="ARBA" id="ARBA00023180"/>
    </source>
</evidence>
<keyword evidence="7" id="KW-0325">Glycoprotein</keyword>
<evidence type="ECO:0000256" key="2">
    <source>
        <dbReference type="ARBA" id="ARBA00009748"/>
    </source>
</evidence>
<evidence type="ECO:0000256" key="8">
    <source>
        <dbReference type="ARBA" id="ARBA00023288"/>
    </source>
</evidence>
<proteinExistence type="inferred from homology"/>
<evidence type="ECO:0000256" key="9">
    <source>
        <dbReference type="SAM" id="MobiDB-lite"/>
    </source>
</evidence>
<comment type="similarity">
    <text evidence="2">Belongs to the plant LTP family.</text>
</comment>
<dbReference type="InterPro" id="IPR016140">
    <property type="entry name" value="Bifunc_inhib/LTP/seed_store"/>
</dbReference>
<evidence type="ECO:0000256" key="3">
    <source>
        <dbReference type="ARBA" id="ARBA00022475"/>
    </source>
</evidence>
<feature type="region of interest" description="Disordered" evidence="9">
    <location>
        <begin position="67"/>
        <end position="160"/>
    </location>
</feature>
<feature type="domain" description="Bifunctional inhibitor/plant lipid transfer protein/seed storage helical" evidence="10">
    <location>
        <begin position="3"/>
        <end position="70"/>
    </location>
</feature>
<keyword evidence="3" id="KW-1003">Cell membrane</keyword>
<feature type="compositionally biased region" description="Pro residues" evidence="9">
    <location>
        <begin position="74"/>
        <end position="93"/>
    </location>
</feature>
<keyword evidence="4" id="KW-0472">Membrane</keyword>
<keyword evidence="4" id="KW-0336">GPI-anchor</keyword>
<dbReference type="InterPro" id="IPR036312">
    <property type="entry name" value="Bifun_inhib/LTP/seed_sf"/>
</dbReference>
<dbReference type="Pfam" id="PF14368">
    <property type="entry name" value="LTP_2"/>
    <property type="match status" value="1"/>
</dbReference>
<keyword evidence="8" id="KW-0449">Lipoprotein</keyword>
<evidence type="ECO:0000256" key="6">
    <source>
        <dbReference type="ARBA" id="ARBA00023157"/>
    </source>
</evidence>
<dbReference type="CDD" id="cd00010">
    <property type="entry name" value="AAI_LTSS"/>
    <property type="match status" value="1"/>
</dbReference>
<dbReference type="SMART" id="SM00499">
    <property type="entry name" value="AAI"/>
    <property type="match status" value="1"/>
</dbReference>
<dbReference type="GO" id="GO:0098552">
    <property type="term" value="C:side of membrane"/>
    <property type="evidence" value="ECO:0007669"/>
    <property type="project" value="UniProtKB-KW"/>
</dbReference>
<keyword evidence="6" id="KW-1015">Disulfide bond</keyword>
<evidence type="ECO:0000313" key="11">
    <source>
        <dbReference type="EMBL" id="SPC95274.1"/>
    </source>
</evidence>
<protein>
    <recommendedName>
        <fullName evidence="10">Bifunctional inhibitor/plant lipid transfer protein/seed storage helical domain-containing protein</fullName>
    </recommendedName>
</protein>
<name>A0A2N9G859_FAGSY</name>
<evidence type="ECO:0000256" key="5">
    <source>
        <dbReference type="ARBA" id="ARBA00022729"/>
    </source>
</evidence>
<dbReference type="EMBL" id="OIVN01001557">
    <property type="protein sequence ID" value="SPC95274.1"/>
    <property type="molecule type" value="Genomic_DNA"/>
</dbReference>
<organism evidence="11">
    <name type="scientific">Fagus sylvatica</name>
    <name type="common">Beechnut</name>
    <dbReference type="NCBI Taxonomy" id="28930"/>
    <lineage>
        <taxon>Eukaryota</taxon>
        <taxon>Viridiplantae</taxon>
        <taxon>Streptophyta</taxon>
        <taxon>Embryophyta</taxon>
        <taxon>Tracheophyta</taxon>
        <taxon>Spermatophyta</taxon>
        <taxon>Magnoliopsida</taxon>
        <taxon>eudicotyledons</taxon>
        <taxon>Gunneridae</taxon>
        <taxon>Pentapetalae</taxon>
        <taxon>rosids</taxon>
        <taxon>fabids</taxon>
        <taxon>Fagales</taxon>
        <taxon>Fagaceae</taxon>
        <taxon>Fagus</taxon>
    </lineage>
</organism>
<sequence length="183" mass="18687">MDCVPFLSNGSEKTKPEVSCCSGFETVLNTNAECICEAIISSAQMGIYFNVTKTMAMPSTCGMSTPPFQCDINPPSPSLSPSPEIAPPNPPKLSPKSSPKSAPAPKSPKPHTPVPPSSKTPTPLPSGAPLPPSSKTPTPSSSGGTFAQVPAPSPLAHAGSDPTTISFAVLVSMLFASFSCMAV</sequence>
<evidence type="ECO:0000256" key="1">
    <source>
        <dbReference type="ARBA" id="ARBA00004609"/>
    </source>
</evidence>
<dbReference type="GO" id="GO:0005886">
    <property type="term" value="C:plasma membrane"/>
    <property type="evidence" value="ECO:0007669"/>
    <property type="project" value="UniProtKB-SubCell"/>
</dbReference>
<dbReference type="PANTHER" id="PTHR33044">
    <property type="entry name" value="BIFUNCTIONAL INHIBITOR/LIPID-TRANSFER PROTEIN/SEED STORAGE 2S ALBUMIN SUPERFAMILY PROTEIN-RELATED"/>
    <property type="match status" value="1"/>
</dbReference>
<dbReference type="AlphaFoldDB" id="A0A2N9G859"/>
<feature type="compositionally biased region" description="Low complexity" evidence="9">
    <location>
        <begin position="94"/>
        <end position="104"/>
    </location>
</feature>
<accession>A0A2N9G859</accession>
<comment type="subcellular location">
    <subcellularLocation>
        <location evidence="1">Cell membrane</location>
        <topology evidence="1">Lipid-anchor</topology>
        <topology evidence="1">GPI-anchor</topology>
    </subcellularLocation>
</comment>
<dbReference type="PRINTS" id="PR01217">
    <property type="entry name" value="PRICHEXTENSN"/>
</dbReference>
<keyword evidence="5" id="KW-0732">Signal</keyword>
<evidence type="ECO:0000256" key="4">
    <source>
        <dbReference type="ARBA" id="ARBA00022622"/>
    </source>
</evidence>
<dbReference type="InterPro" id="IPR043325">
    <property type="entry name" value="LTSS"/>
</dbReference>
<evidence type="ECO:0000259" key="10">
    <source>
        <dbReference type="SMART" id="SM00499"/>
    </source>
</evidence>
<feature type="compositionally biased region" description="Pro residues" evidence="9">
    <location>
        <begin position="105"/>
        <end position="134"/>
    </location>
</feature>
<dbReference type="SUPFAM" id="SSF47699">
    <property type="entry name" value="Bifunctional inhibitor/lipid-transfer protein/seed storage 2S albumin"/>
    <property type="match status" value="1"/>
</dbReference>
<gene>
    <name evidence="11" type="ORF">FSB_LOCUS23156</name>
</gene>
<reference evidence="11" key="1">
    <citation type="submission" date="2018-02" db="EMBL/GenBank/DDBJ databases">
        <authorList>
            <person name="Cohen D.B."/>
            <person name="Kent A.D."/>
        </authorList>
    </citation>
    <scope>NUCLEOTIDE SEQUENCE</scope>
</reference>
<dbReference type="Gene3D" id="1.10.110.10">
    <property type="entry name" value="Plant lipid-transfer and hydrophobic proteins"/>
    <property type="match status" value="1"/>
</dbReference>